<sequence>MASRQISDNNEKAELEEIMSTEVAKSLIAEANDRNQPGVVGNATNNRGKTLQLLATKNWVGNFFEAPTTSIGAGGRAQILHNGSKGALIYGQQPGASNAAAYLLAWSFGNGPYRVYVKCGPVSEVHYNGWENAALTSLDSSGTESSASHGGTSSRAQANIRDECGSFPLGFIVAGIY</sequence>
<proteinExistence type="predicted"/>
<dbReference type="PANTHER" id="PTHR36482">
    <property type="entry name" value="OSJNBA0024J22.15 PROTEIN"/>
    <property type="match status" value="1"/>
</dbReference>
<organism evidence="1 2">
    <name type="scientific">Saponaria officinalis</name>
    <name type="common">Common soapwort</name>
    <name type="synonym">Lychnis saponaria</name>
    <dbReference type="NCBI Taxonomy" id="3572"/>
    <lineage>
        <taxon>Eukaryota</taxon>
        <taxon>Viridiplantae</taxon>
        <taxon>Streptophyta</taxon>
        <taxon>Embryophyta</taxon>
        <taxon>Tracheophyta</taxon>
        <taxon>Spermatophyta</taxon>
        <taxon>Magnoliopsida</taxon>
        <taxon>eudicotyledons</taxon>
        <taxon>Gunneridae</taxon>
        <taxon>Pentapetalae</taxon>
        <taxon>Caryophyllales</taxon>
        <taxon>Caryophyllaceae</taxon>
        <taxon>Caryophylleae</taxon>
        <taxon>Saponaria</taxon>
    </lineage>
</organism>
<protein>
    <submittedName>
        <fullName evidence="1">Uncharacterized protein</fullName>
    </submittedName>
</protein>
<reference evidence="1" key="1">
    <citation type="submission" date="2024-03" db="EMBL/GenBank/DDBJ databases">
        <title>WGS assembly of Saponaria officinalis var. Norfolk2.</title>
        <authorList>
            <person name="Jenkins J."/>
            <person name="Shu S."/>
            <person name="Grimwood J."/>
            <person name="Barry K."/>
            <person name="Goodstein D."/>
            <person name="Schmutz J."/>
            <person name="Leebens-Mack J."/>
            <person name="Osbourn A."/>
        </authorList>
    </citation>
    <scope>NUCLEOTIDE SEQUENCE [LARGE SCALE GENOMIC DNA]</scope>
    <source>
        <strain evidence="1">JIC</strain>
    </source>
</reference>
<comment type="caution">
    <text evidence="1">The sequence shown here is derived from an EMBL/GenBank/DDBJ whole genome shotgun (WGS) entry which is preliminary data.</text>
</comment>
<accession>A0AAW1IS57</accession>
<dbReference type="InterPro" id="IPR053085">
    <property type="entry name" value="Jasmonate-induced_protein"/>
</dbReference>
<gene>
    <name evidence="1" type="ORF">RND81_09G252400</name>
</gene>
<dbReference type="EMBL" id="JBDFQZ010000009">
    <property type="protein sequence ID" value="KAK9692265.1"/>
    <property type="molecule type" value="Genomic_DNA"/>
</dbReference>
<evidence type="ECO:0000313" key="1">
    <source>
        <dbReference type="EMBL" id="KAK9692265.1"/>
    </source>
</evidence>
<dbReference type="PANTHER" id="PTHR36482:SF6">
    <property type="entry name" value="JASMONATE-INDUCED PROTEIN HOMOLOG"/>
    <property type="match status" value="1"/>
</dbReference>
<keyword evidence="2" id="KW-1185">Reference proteome</keyword>
<name>A0AAW1IS57_SAPOF</name>
<dbReference type="Proteomes" id="UP001443914">
    <property type="component" value="Unassembled WGS sequence"/>
</dbReference>
<dbReference type="AlphaFoldDB" id="A0AAW1IS57"/>
<evidence type="ECO:0000313" key="2">
    <source>
        <dbReference type="Proteomes" id="UP001443914"/>
    </source>
</evidence>